<dbReference type="InterPro" id="IPR034079">
    <property type="entry name" value="R3H_KhpB"/>
</dbReference>
<evidence type="ECO:0000313" key="8">
    <source>
        <dbReference type="EMBL" id="HIU62677.1"/>
    </source>
</evidence>
<proteinExistence type="predicted"/>
<dbReference type="NCBIfam" id="NF041568">
    <property type="entry name" value="Jag_EloR"/>
    <property type="match status" value="1"/>
</dbReference>
<feature type="domain" description="R3H" evidence="7">
    <location>
        <begin position="134"/>
        <end position="200"/>
    </location>
</feature>
<reference evidence="8" key="1">
    <citation type="submission" date="2020-10" db="EMBL/GenBank/DDBJ databases">
        <authorList>
            <person name="Gilroy R."/>
        </authorList>
    </citation>
    <scope>NUCLEOTIDE SEQUENCE</scope>
    <source>
        <strain evidence="8">9366</strain>
    </source>
</reference>
<dbReference type="SMART" id="SM00393">
    <property type="entry name" value="R3H"/>
    <property type="match status" value="1"/>
</dbReference>
<comment type="caution">
    <text evidence="8">The sequence shown here is derived from an EMBL/GenBank/DDBJ whole genome shotgun (WGS) entry which is preliminary data.</text>
</comment>
<evidence type="ECO:0000256" key="4">
    <source>
        <dbReference type="ARBA" id="ARBA00023186"/>
    </source>
</evidence>
<dbReference type="Proteomes" id="UP000824145">
    <property type="component" value="Unassembled WGS sequence"/>
</dbReference>
<evidence type="ECO:0000256" key="5">
    <source>
        <dbReference type="ARBA" id="ARBA00023316"/>
    </source>
</evidence>
<dbReference type="InterPro" id="IPR038247">
    <property type="entry name" value="Jag_N_dom_sf"/>
</dbReference>
<dbReference type="GO" id="GO:0071555">
    <property type="term" value="P:cell wall organization"/>
    <property type="evidence" value="ECO:0007669"/>
    <property type="project" value="UniProtKB-KW"/>
</dbReference>
<dbReference type="InterPro" id="IPR038008">
    <property type="entry name" value="Jag_KH"/>
</dbReference>
<dbReference type="SMART" id="SM01245">
    <property type="entry name" value="Jag_N"/>
    <property type="match status" value="1"/>
</dbReference>
<feature type="compositionally biased region" description="Basic and acidic residues" evidence="6">
    <location>
        <begin position="202"/>
        <end position="224"/>
    </location>
</feature>
<dbReference type="InterPro" id="IPR036867">
    <property type="entry name" value="R3H_dom_sf"/>
</dbReference>
<reference evidence="8" key="2">
    <citation type="journal article" date="2021" name="PeerJ">
        <title>Extensive microbial diversity within the chicken gut microbiome revealed by metagenomics and culture.</title>
        <authorList>
            <person name="Gilroy R."/>
            <person name="Ravi A."/>
            <person name="Getino M."/>
            <person name="Pursley I."/>
            <person name="Horton D.L."/>
            <person name="Alikhan N.F."/>
            <person name="Baker D."/>
            <person name="Gharbi K."/>
            <person name="Hall N."/>
            <person name="Watson M."/>
            <person name="Adriaenssens E.M."/>
            <person name="Foster-Nyarko E."/>
            <person name="Jarju S."/>
            <person name="Secka A."/>
            <person name="Antonio M."/>
            <person name="Oren A."/>
            <person name="Chaudhuri R.R."/>
            <person name="La Ragione R."/>
            <person name="Hildebrand F."/>
            <person name="Pallen M.J."/>
        </authorList>
    </citation>
    <scope>NUCLEOTIDE SEQUENCE</scope>
    <source>
        <strain evidence="8">9366</strain>
    </source>
</reference>
<dbReference type="GO" id="GO:0003723">
    <property type="term" value="F:RNA binding"/>
    <property type="evidence" value="ECO:0007669"/>
    <property type="project" value="UniProtKB-KW"/>
</dbReference>
<evidence type="ECO:0000256" key="1">
    <source>
        <dbReference type="ARBA" id="ARBA00022490"/>
    </source>
</evidence>
<dbReference type="AlphaFoldDB" id="A0A9D1SK77"/>
<dbReference type="Pfam" id="PF01424">
    <property type="entry name" value="R3H"/>
    <property type="match status" value="1"/>
</dbReference>
<dbReference type="Gene3D" id="3.30.300.20">
    <property type="match status" value="1"/>
</dbReference>
<dbReference type="EMBL" id="DVNJ01000015">
    <property type="protein sequence ID" value="HIU62677.1"/>
    <property type="molecule type" value="Genomic_DNA"/>
</dbReference>
<dbReference type="CDD" id="cd02414">
    <property type="entry name" value="KH-II_Jag"/>
    <property type="match status" value="1"/>
</dbReference>
<dbReference type="InterPro" id="IPR039247">
    <property type="entry name" value="KhpB"/>
</dbReference>
<dbReference type="SUPFAM" id="SSF82708">
    <property type="entry name" value="R3H domain"/>
    <property type="match status" value="1"/>
</dbReference>
<dbReference type="InterPro" id="IPR032782">
    <property type="entry name" value="KhpB_N"/>
</dbReference>
<dbReference type="Gene3D" id="3.30.1370.50">
    <property type="entry name" value="R3H-like domain"/>
    <property type="match status" value="1"/>
</dbReference>
<evidence type="ECO:0000256" key="3">
    <source>
        <dbReference type="ARBA" id="ARBA00022960"/>
    </source>
</evidence>
<dbReference type="Gene3D" id="3.30.30.80">
    <property type="entry name" value="probable RNA-binding protein from clostridium symbiosum atcc 14940"/>
    <property type="match status" value="1"/>
</dbReference>
<sequence length="268" mass="30491">MESIEITAGSVKEALQKGAQQLGISEDECDYELVKESGLIKKKYTVKISEKPKGEKAALEFIRGVIARMGFDCTVEMKKTDDGFLYEISGEDVAHVIGYRGDVLDSLQYLALLVANAVEGFDGRVIVDGENYREKRVQILTKLARRLAFKAAKSGETIKLEPMNPFERRVIHSALSEDKFVSTHSEGEEPFRCVVIVPDKHPKRERKGGERPRRERRERSENAEYPRVSESNIKYHTDMDLYDAEASRNFKKKGFGKTKSYGVSKRRF</sequence>
<keyword evidence="3" id="KW-0133">Cell shape</keyword>
<dbReference type="InterPro" id="IPR001374">
    <property type="entry name" value="R3H_dom"/>
</dbReference>
<dbReference type="PANTHER" id="PTHR35800">
    <property type="entry name" value="PROTEIN JAG"/>
    <property type="match status" value="1"/>
</dbReference>
<dbReference type="PROSITE" id="PS51061">
    <property type="entry name" value="R3H"/>
    <property type="match status" value="1"/>
</dbReference>
<organism evidence="8 9">
    <name type="scientific">Candidatus Caccalectryoclostridium excrementigallinarum</name>
    <dbReference type="NCBI Taxonomy" id="2840710"/>
    <lineage>
        <taxon>Bacteria</taxon>
        <taxon>Bacillati</taxon>
        <taxon>Bacillota</taxon>
        <taxon>Clostridia</taxon>
        <taxon>Christensenellales</taxon>
        <taxon>Christensenellaceae</taxon>
        <taxon>Christensenellaceae incertae sedis</taxon>
        <taxon>Candidatus Caccalectryoclostridium</taxon>
    </lineage>
</organism>
<evidence type="ECO:0000259" key="7">
    <source>
        <dbReference type="PROSITE" id="PS51061"/>
    </source>
</evidence>
<evidence type="ECO:0000313" key="9">
    <source>
        <dbReference type="Proteomes" id="UP000824145"/>
    </source>
</evidence>
<dbReference type="GO" id="GO:0008360">
    <property type="term" value="P:regulation of cell shape"/>
    <property type="evidence" value="ECO:0007669"/>
    <property type="project" value="UniProtKB-KW"/>
</dbReference>
<evidence type="ECO:0000256" key="6">
    <source>
        <dbReference type="SAM" id="MobiDB-lite"/>
    </source>
</evidence>
<evidence type="ECO:0000256" key="2">
    <source>
        <dbReference type="ARBA" id="ARBA00022884"/>
    </source>
</evidence>
<keyword evidence="5" id="KW-0961">Cell wall biogenesis/degradation</keyword>
<accession>A0A9D1SK77</accession>
<feature type="region of interest" description="Disordered" evidence="6">
    <location>
        <begin position="202"/>
        <end position="230"/>
    </location>
</feature>
<protein>
    <submittedName>
        <fullName evidence="8">Protein jag</fullName>
    </submittedName>
</protein>
<keyword evidence="1" id="KW-0963">Cytoplasm</keyword>
<dbReference type="CDD" id="cd02644">
    <property type="entry name" value="R3H_jag"/>
    <property type="match status" value="1"/>
</dbReference>
<dbReference type="PANTHER" id="PTHR35800:SF1">
    <property type="entry name" value="RNA-BINDING PROTEIN KHPB"/>
    <property type="match status" value="1"/>
</dbReference>
<dbReference type="InterPro" id="IPR015946">
    <property type="entry name" value="KH_dom-like_a/b"/>
</dbReference>
<keyword evidence="2" id="KW-0694">RNA-binding</keyword>
<keyword evidence="4" id="KW-0143">Chaperone</keyword>
<gene>
    <name evidence="8" type="ORF">IAB07_02775</name>
</gene>
<name>A0A9D1SK77_9FIRM</name>